<protein>
    <submittedName>
        <fullName evidence="2">Uncharacterized protein</fullName>
    </submittedName>
</protein>
<organism evidence="2 3">
    <name type="scientific">Acropora cervicornis</name>
    <name type="common">Staghorn coral</name>
    <dbReference type="NCBI Taxonomy" id="6130"/>
    <lineage>
        <taxon>Eukaryota</taxon>
        <taxon>Metazoa</taxon>
        <taxon>Cnidaria</taxon>
        <taxon>Anthozoa</taxon>
        <taxon>Hexacorallia</taxon>
        <taxon>Scleractinia</taxon>
        <taxon>Astrocoeniina</taxon>
        <taxon>Acroporidae</taxon>
        <taxon>Acropora</taxon>
    </lineage>
</organism>
<feature type="signal peptide" evidence="1">
    <location>
        <begin position="1"/>
        <end position="23"/>
    </location>
</feature>
<accession>A0AAD9PXG8</accession>
<proteinExistence type="predicted"/>
<gene>
    <name evidence="2" type="ORF">P5673_028356</name>
</gene>
<reference evidence="2" key="2">
    <citation type="journal article" date="2023" name="Science">
        <title>Genomic signatures of disease resistance in endangered staghorn corals.</title>
        <authorList>
            <person name="Vollmer S.V."/>
            <person name="Selwyn J.D."/>
            <person name="Despard B.A."/>
            <person name="Roesel C.L."/>
        </authorList>
    </citation>
    <scope>NUCLEOTIDE SEQUENCE</scope>
    <source>
        <strain evidence="2">K2</strain>
    </source>
</reference>
<dbReference type="Proteomes" id="UP001249851">
    <property type="component" value="Unassembled WGS sequence"/>
</dbReference>
<keyword evidence="3" id="KW-1185">Reference proteome</keyword>
<name>A0AAD9PXG8_ACRCE</name>
<dbReference type="EMBL" id="JARQWQ010000105">
    <property type="protein sequence ID" value="KAK2550841.1"/>
    <property type="molecule type" value="Genomic_DNA"/>
</dbReference>
<dbReference type="AlphaFoldDB" id="A0AAD9PXG8"/>
<evidence type="ECO:0000313" key="2">
    <source>
        <dbReference type="EMBL" id="KAK2550841.1"/>
    </source>
</evidence>
<evidence type="ECO:0000256" key="1">
    <source>
        <dbReference type="SAM" id="SignalP"/>
    </source>
</evidence>
<comment type="caution">
    <text evidence="2">The sequence shown here is derived from an EMBL/GenBank/DDBJ whole genome shotgun (WGS) entry which is preliminary data.</text>
</comment>
<evidence type="ECO:0000313" key="3">
    <source>
        <dbReference type="Proteomes" id="UP001249851"/>
    </source>
</evidence>
<keyword evidence="1" id="KW-0732">Signal</keyword>
<sequence length="114" mass="12160">MLYGLKPLYITLLTLPFLDSIGATFDGLDTLFTSREKLRKVFVCKLTGSALAAPSVVPLVAQHDESAAVTDTVLLNPSISAKSEKTSIKGLRSGGFRGGDNSGLWFIPAIFNIS</sequence>
<reference evidence="2" key="1">
    <citation type="journal article" date="2023" name="G3 (Bethesda)">
        <title>Whole genome assembly and annotation of the endangered Caribbean coral Acropora cervicornis.</title>
        <authorList>
            <person name="Selwyn J.D."/>
            <person name="Vollmer S.V."/>
        </authorList>
    </citation>
    <scope>NUCLEOTIDE SEQUENCE</scope>
    <source>
        <strain evidence="2">K2</strain>
    </source>
</reference>
<feature type="chain" id="PRO_5042231233" evidence="1">
    <location>
        <begin position="24"/>
        <end position="114"/>
    </location>
</feature>